<keyword evidence="4" id="KW-1185">Reference proteome</keyword>
<reference evidence="4" key="2">
    <citation type="submission" date="2015-01" db="EMBL/GenBank/DDBJ databases">
        <title>Evolutionary Origins and Diversification of the Mycorrhizal Mutualists.</title>
        <authorList>
            <consortium name="DOE Joint Genome Institute"/>
            <consortium name="Mycorrhizal Genomics Consortium"/>
            <person name="Kohler A."/>
            <person name="Kuo A."/>
            <person name="Nagy L.G."/>
            <person name="Floudas D."/>
            <person name="Copeland A."/>
            <person name="Barry K.W."/>
            <person name="Cichocki N."/>
            <person name="Veneault-Fourrey C."/>
            <person name="LaButti K."/>
            <person name="Lindquist E.A."/>
            <person name="Lipzen A."/>
            <person name="Lundell T."/>
            <person name="Morin E."/>
            <person name="Murat C."/>
            <person name="Riley R."/>
            <person name="Ohm R."/>
            <person name="Sun H."/>
            <person name="Tunlid A."/>
            <person name="Henrissat B."/>
            <person name="Grigoriev I.V."/>
            <person name="Hibbett D.S."/>
            <person name="Martin F."/>
        </authorList>
    </citation>
    <scope>NUCLEOTIDE SEQUENCE [LARGE SCALE GENOMIC DNA]</scope>
    <source>
        <strain evidence="4">Ve08.2h10</strain>
    </source>
</reference>
<dbReference type="STRING" id="930991.A0A0D0EA63"/>
<dbReference type="Proteomes" id="UP000054538">
    <property type="component" value="Unassembled WGS sequence"/>
</dbReference>
<protein>
    <recommendedName>
        <fullName evidence="5">Protein EFR3</fullName>
    </recommendedName>
</protein>
<dbReference type="HOGENOM" id="CLU_007481_0_0_1"/>
<dbReference type="OrthoDB" id="274691at2759"/>
<accession>A0A0D0EA63</accession>
<evidence type="ECO:0008006" key="5">
    <source>
        <dbReference type="Google" id="ProtNLM"/>
    </source>
</evidence>
<dbReference type="Pfam" id="PF21072">
    <property type="entry name" value="EFR3"/>
    <property type="match status" value="2"/>
</dbReference>
<feature type="region of interest" description="Disordered" evidence="2">
    <location>
        <begin position="643"/>
        <end position="665"/>
    </location>
</feature>
<dbReference type="AlphaFoldDB" id="A0A0D0EA63"/>
<dbReference type="PANTHER" id="PTHR47766:SF1">
    <property type="entry name" value="PROTEIN EFR3"/>
    <property type="match status" value="1"/>
</dbReference>
<dbReference type="PANTHER" id="PTHR47766">
    <property type="entry name" value="PROTEIN EFR3"/>
    <property type="match status" value="1"/>
</dbReference>
<gene>
    <name evidence="3" type="ORF">PAXRUDRAFT_822052</name>
</gene>
<organism evidence="3 4">
    <name type="scientific">Paxillus rubicundulus Ve08.2h10</name>
    <dbReference type="NCBI Taxonomy" id="930991"/>
    <lineage>
        <taxon>Eukaryota</taxon>
        <taxon>Fungi</taxon>
        <taxon>Dikarya</taxon>
        <taxon>Basidiomycota</taxon>
        <taxon>Agaricomycotina</taxon>
        <taxon>Agaricomycetes</taxon>
        <taxon>Agaricomycetidae</taxon>
        <taxon>Boletales</taxon>
        <taxon>Paxilineae</taxon>
        <taxon>Paxillaceae</taxon>
        <taxon>Paxillus</taxon>
    </lineage>
</organism>
<name>A0A0D0EA63_9AGAM</name>
<evidence type="ECO:0000313" key="4">
    <source>
        <dbReference type="Proteomes" id="UP000054538"/>
    </source>
</evidence>
<dbReference type="EMBL" id="KN824843">
    <property type="protein sequence ID" value="KIL00030.1"/>
    <property type="molecule type" value="Genomic_DNA"/>
</dbReference>
<evidence type="ECO:0000256" key="1">
    <source>
        <dbReference type="ARBA" id="ARBA00010216"/>
    </source>
</evidence>
<evidence type="ECO:0000256" key="2">
    <source>
        <dbReference type="SAM" id="MobiDB-lite"/>
    </source>
</evidence>
<dbReference type="InParanoid" id="A0A0D0EA63"/>
<dbReference type="GO" id="GO:0072659">
    <property type="term" value="P:protein localization to plasma membrane"/>
    <property type="evidence" value="ECO:0007669"/>
    <property type="project" value="InterPro"/>
</dbReference>
<dbReference type="InterPro" id="IPR039786">
    <property type="entry name" value="EFR3"/>
</dbReference>
<dbReference type="InterPro" id="IPR049150">
    <property type="entry name" value="EFR3_HEAT-like_rpt"/>
</dbReference>
<feature type="region of interest" description="Disordered" evidence="2">
    <location>
        <begin position="475"/>
        <end position="505"/>
    </location>
</feature>
<evidence type="ECO:0000313" key="3">
    <source>
        <dbReference type="EMBL" id="KIL00030.1"/>
    </source>
</evidence>
<proteinExistence type="inferred from homology"/>
<feature type="compositionally biased region" description="Polar residues" evidence="2">
    <location>
        <begin position="493"/>
        <end position="505"/>
    </location>
</feature>
<comment type="similarity">
    <text evidence="1">Belongs to the EFR3 family.</text>
</comment>
<reference evidence="3 4" key="1">
    <citation type="submission" date="2014-04" db="EMBL/GenBank/DDBJ databases">
        <authorList>
            <consortium name="DOE Joint Genome Institute"/>
            <person name="Kuo A."/>
            <person name="Kohler A."/>
            <person name="Jargeat P."/>
            <person name="Nagy L.G."/>
            <person name="Floudas D."/>
            <person name="Copeland A."/>
            <person name="Barry K.W."/>
            <person name="Cichocki N."/>
            <person name="Veneault-Fourrey C."/>
            <person name="LaButti K."/>
            <person name="Lindquist E.A."/>
            <person name="Lipzen A."/>
            <person name="Lundell T."/>
            <person name="Morin E."/>
            <person name="Murat C."/>
            <person name="Sun H."/>
            <person name="Tunlid A."/>
            <person name="Henrissat B."/>
            <person name="Grigoriev I.V."/>
            <person name="Hibbett D.S."/>
            <person name="Martin F."/>
            <person name="Nordberg H.P."/>
            <person name="Cantor M.N."/>
            <person name="Hua S.X."/>
        </authorList>
    </citation>
    <scope>NUCLEOTIDE SEQUENCE [LARGE SCALE GENOMIC DNA]</scope>
    <source>
        <strain evidence="3 4">Ve08.2h10</strain>
    </source>
</reference>
<sequence length="998" mass="107858">MLLFSPHHVSLVSACYPPSSTLPSAGPDYRPNAQELSRLTYYATNHPGKIHKVGAELEKHAKSECTKTLKGNPRARASLLITLGILLALATECRRDISLLSPSLISCLKVTLDLVASDLEICARAASVFTAWCTYTDGRAIGVDAELAQNHLVVLGHFTKQCIAEVKSVDRALGNRTRLVGLAAVAGVVNSEALYVSPAQFKPQVSRIVHALLFHIIQSDLNMLEECTQAMKESANSVYLAEFRARPPNERRSASIHVHVNGEAGPSSADVLTASLRSLSLLLQHSNAAQVGILLQTAVESMHEPRFRGRTDQCRWFARKACEWTQYQYRYVVPSRLVEKLLETQDALVSTDQQGTLATMLTTIFTSPIPLVNLSTSDIVSNLITLILRRVSVNPDDDLLPLLVDSIGSLGTHVYYSDQIQDLASELISRLVTVEVQGSAFQEKDASDRRRSQAIRCLLAGLLGLMLAADTACKDDNGKSHKSSRPAPPSLIANGTLSPNPPIQISQRRRVSGETWYETLGLLCDGDYAVRSDYAHTLVTYLRREIPKRGDTTDADGVRRSRAMAEGSPSIQANNISLLLFGDSGTRFLHATHAYLFMLATSSSFGTTTASSPSPAYSLNAELASSGMTSVATTAEVAPCHSIENTEPPWTSSRRSTGPVTRSRKASNAQKLLDCVSAKVSSACLSSLSDHTLILHVLTAIHEEVPVRGLLTGIPMLLALDAASQVEDGADFATQQRAGALKEVLARIWLVVGRVWDSAELMSLAESALTSFNGSATLPQIAPFTPGVLRPAEEQVLFPPLREEGNVVPWSHVNAEKALSLIVSSKNVQEATGLDRQGLLRRLTVQWSAEAALRDSLERPNPNRSMTENGTPLLKLSPALMAIENLSLQSLTRSVRGVGVTDLREALEGRAGASNSALVRPPSVSTLDHSTTFDLYSSRLALTKTKSRPKKRAVTAGSGEVRDVLNRLGIGKANGTNLLRASFPSLQKSDHSTHSVVS</sequence>